<organism evidence="1 2">
    <name type="scientific">Nesidiocoris tenuis</name>
    <dbReference type="NCBI Taxonomy" id="355587"/>
    <lineage>
        <taxon>Eukaryota</taxon>
        <taxon>Metazoa</taxon>
        <taxon>Ecdysozoa</taxon>
        <taxon>Arthropoda</taxon>
        <taxon>Hexapoda</taxon>
        <taxon>Insecta</taxon>
        <taxon>Pterygota</taxon>
        <taxon>Neoptera</taxon>
        <taxon>Paraneoptera</taxon>
        <taxon>Hemiptera</taxon>
        <taxon>Heteroptera</taxon>
        <taxon>Panheteroptera</taxon>
        <taxon>Cimicomorpha</taxon>
        <taxon>Miridae</taxon>
        <taxon>Dicyphina</taxon>
        <taxon>Nesidiocoris</taxon>
    </lineage>
</organism>
<sequence length="121" mass="14534">MSLFRTLESWKNYKNTYHLFITTFLPQFLVTYRLKSSGDKPFYSLQAYVSSELLWPTLTKNVKELITAIKEVYPHLERHQYSLYCRYNGTQLYPILDHMTLVTAYTLMDAHDSFQLYMIRK</sequence>
<feature type="non-terminal residue" evidence="1">
    <location>
        <position position="121"/>
    </location>
</feature>
<reference evidence="1 2" key="1">
    <citation type="submission" date="2020-02" db="EMBL/GenBank/DDBJ databases">
        <authorList>
            <person name="Ferguson B K."/>
        </authorList>
    </citation>
    <scope>NUCLEOTIDE SEQUENCE [LARGE SCALE GENOMIC DNA]</scope>
</reference>
<protein>
    <submittedName>
        <fullName evidence="1">Uncharacterized protein</fullName>
    </submittedName>
</protein>
<dbReference type="AlphaFoldDB" id="A0A6H5FYX4"/>
<dbReference type="EMBL" id="CADCXU010002757">
    <property type="protein sequence ID" value="CAA9994878.1"/>
    <property type="molecule type" value="Genomic_DNA"/>
</dbReference>
<accession>A0A6H5FYX4</accession>
<proteinExistence type="predicted"/>
<gene>
    <name evidence="1" type="ORF">NTEN_LOCUS1694</name>
</gene>
<dbReference type="Proteomes" id="UP000479000">
    <property type="component" value="Unassembled WGS sequence"/>
</dbReference>
<evidence type="ECO:0000313" key="1">
    <source>
        <dbReference type="EMBL" id="CAA9994878.1"/>
    </source>
</evidence>
<name>A0A6H5FYX4_9HEMI</name>
<keyword evidence="2" id="KW-1185">Reference proteome</keyword>
<dbReference type="OrthoDB" id="10575965at2759"/>
<evidence type="ECO:0000313" key="2">
    <source>
        <dbReference type="Proteomes" id="UP000479000"/>
    </source>
</evidence>